<dbReference type="InParanoid" id="G4TRI4"/>
<proteinExistence type="predicted"/>
<comment type="caution">
    <text evidence="1">The sequence shown here is derived from an EMBL/GenBank/DDBJ whole genome shotgun (WGS) entry which is preliminary data.</text>
</comment>
<dbReference type="Proteomes" id="UP000007148">
    <property type="component" value="Unassembled WGS sequence"/>
</dbReference>
<sequence>MSKNRKSNRLTRQFHCGFADDMGSQPCEVSDWIPLAIEPTTKRSIGKKEAWVLIIVDCLEVREMGPMTIPGGSLSSQKIFRHIEYLTRQPEISMQKQTEKIGMIRVEVLRLLALPQCSQVRDDETHRRSCTTPGTSKFSSITAIKMNPTFNALNNAPSVYPTTSM</sequence>
<dbReference type="EMBL" id="CAFZ01000264">
    <property type="protein sequence ID" value="CCA73927.1"/>
    <property type="molecule type" value="Genomic_DNA"/>
</dbReference>
<organism evidence="1 2">
    <name type="scientific">Serendipita indica (strain DSM 11827)</name>
    <name type="common">Root endophyte fungus</name>
    <name type="synonym">Piriformospora indica</name>
    <dbReference type="NCBI Taxonomy" id="1109443"/>
    <lineage>
        <taxon>Eukaryota</taxon>
        <taxon>Fungi</taxon>
        <taxon>Dikarya</taxon>
        <taxon>Basidiomycota</taxon>
        <taxon>Agaricomycotina</taxon>
        <taxon>Agaricomycetes</taxon>
        <taxon>Sebacinales</taxon>
        <taxon>Serendipitaceae</taxon>
        <taxon>Serendipita</taxon>
    </lineage>
</organism>
<gene>
    <name evidence="1" type="ORF">PIIN_07880</name>
</gene>
<reference evidence="1 2" key="1">
    <citation type="journal article" date="2011" name="PLoS Pathog.">
        <title>Endophytic Life Strategies Decoded by Genome and Transcriptome Analyses of the Mutualistic Root Symbiont Piriformospora indica.</title>
        <authorList>
            <person name="Zuccaro A."/>
            <person name="Lahrmann U."/>
            <person name="Guldener U."/>
            <person name="Langen G."/>
            <person name="Pfiffi S."/>
            <person name="Biedenkopf D."/>
            <person name="Wong P."/>
            <person name="Samans B."/>
            <person name="Grimm C."/>
            <person name="Basiewicz M."/>
            <person name="Murat C."/>
            <person name="Martin F."/>
            <person name="Kogel K.H."/>
        </authorList>
    </citation>
    <scope>NUCLEOTIDE SEQUENCE [LARGE SCALE GENOMIC DNA]</scope>
    <source>
        <strain evidence="1 2">DSM 11827</strain>
    </source>
</reference>
<dbReference type="AlphaFoldDB" id="G4TRI4"/>
<dbReference type="HOGENOM" id="CLU_1611435_0_0_1"/>
<evidence type="ECO:0000313" key="1">
    <source>
        <dbReference type="EMBL" id="CCA73927.1"/>
    </source>
</evidence>
<evidence type="ECO:0000313" key="2">
    <source>
        <dbReference type="Proteomes" id="UP000007148"/>
    </source>
</evidence>
<name>G4TRI4_SERID</name>
<accession>G4TRI4</accession>
<protein>
    <submittedName>
        <fullName evidence="1">Uncharacterized protein</fullName>
    </submittedName>
</protein>
<keyword evidence="2" id="KW-1185">Reference proteome</keyword>